<evidence type="ECO:0000256" key="1">
    <source>
        <dbReference type="SAM" id="MobiDB-lite"/>
    </source>
</evidence>
<organism evidence="2 3">
    <name type="scientific">Brachionus plicatilis</name>
    <name type="common">Marine rotifer</name>
    <name type="synonym">Brachionus muelleri</name>
    <dbReference type="NCBI Taxonomy" id="10195"/>
    <lineage>
        <taxon>Eukaryota</taxon>
        <taxon>Metazoa</taxon>
        <taxon>Spiralia</taxon>
        <taxon>Gnathifera</taxon>
        <taxon>Rotifera</taxon>
        <taxon>Eurotatoria</taxon>
        <taxon>Monogononta</taxon>
        <taxon>Pseudotrocha</taxon>
        <taxon>Ploima</taxon>
        <taxon>Brachionidae</taxon>
        <taxon>Brachionus</taxon>
    </lineage>
</organism>
<gene>
    <name evidence="2" type="ORF">BpHYR1_041260</name>
</gene>
<comment type="caution">
    <text evidence="2">The sequence shown here is derived from an EMBL/GenBank/DDBJ whole genome shotgun (WGS) entry which is preliminary data.</text>
</comment>
<keyword evidence="3" id="KW-1185">Reference proteome</keyword>
<dbReference type="OrthoDB" id="6048664at2759"/>
<reference evidence="2 3" key="1">
    <citation type="journal article" date="2018" name="Sci. Rep.">
        <title>Genomic signatures of local adaptation to the degree of environmental predictability in rotifers.</title>
        <authorList>
            <person name="Franch-Gras L."/>
            <person name="Hahn C."/>
            <person name="Garcia-Roger E.M."/>
            <person name="Carmona M.J."/>
            <person name="Serra M."/>
            <person name="Gomez A."/>
        </authorList>
    </citation>
    <scope>NUCLEOTIDE SEQUENCE [LARGE SCALE GENOMIC DNA]</scope>
    <source>
        <strain evidence="2">HYR1</strain>
    </source>
</reference>
<accession>A0A3M7R3A2</accession>
<evidence type="ECO:0000313" key="3">
    <source>
        <dbReference type="Proteomes" id="UP000276133"/>
    </source>
</evidence>
<protein>
    <submittedName>
        <fullName evidence="2">Uncharacterized protein</fullName>
    </submittedName>
</protein>
<dbReference type="EMBL" id="REGN01004363">
    <property type="protein sequence ID" value="RNA17851.1"/>
    <property type="molecule type" value="Genomic_DNA"/>
</dbReference>
<proteinExistence type="predicted"/>
<name>A0A3M7R3A2_BRAPC</name>
<feature type="region of interest" description="Disordered" evidence="1">
    <location>
        <begin position="1"/>
        <end position="23"/>
    </location>
</feature>
<feature type="region of interest" description="Disordered" evidence="1">
    <location>
        <begin position="200"/>
        <end position="219"/>
    </location>
</feature>
<sequence>DISVLRKKRNEREEDDVENRAQKVLITDQPDSVDKVRRRVEDLELELGLYDAILNDLIELAESLEKDSKVLSDSTKKEFERVDKEINEKFEELNNRMSRIDSDCGNVVGAESIGKSWADAVTNPGALTFSKQQREMSILLTMEREDEERRSKNIVIFGLVRSEKKIKEDRWQDKHPAYESSMYDNGNRYEQYRDRYEQNRNRYEQYTFPSRPHDGYSRY</sequence>
<dbReference type="Proteomes" id="UP000276133">
    <property type="component" value="Unassembled WGS sequence"/>
</dbReference>
<dbReference type="AlphaFoldDB" id="A0A3M7R3A2"/>
<evidence type="ECO:0000313" key="2">
    <source>
        <dbReference type="EMBL" id="RNA17851.1"/>
    </source>
</evidence>
<feature type="non-terminal residue" evidence="2">
    <location>
        <position position="1"/>
    </location>
</feature>